<evidence type="ECO:0000256" key="10">
    <source>
        <dbReference type="PROSITE-ProRule" id="PRU01360"/>
    </source>
</evidence>
<evidence type="ECO:0000256" key="8">
    <source>
        <dbReference type="ARBA" id="ARBA00023170"/>
    </source>
</evidence>
<evidence type="ECO:0000256" key="5">
    <source>
        <dbReference type="ARBA" id="ARBA00022729"/>
    </source>
</evidence>
<evidence type="ECO:0000313" key="16">
    <source>
        <dbReference type="Proteomes" id="UP001200145"/>
    </source>
</evidence>
<dbReference type="InterPro" id="IPR000531">
    <property type="entry name" value="Beta-barrel_TonB"/>
</dbReference>
<keyword evidence="9 10" id="KW-0998">Cell outer membrane</keyword>
<comment type="similarity">
    <text evidence="10 11">Belongs to the TonB-dependent receptor family.</text>
</comment>
<keyword evidence="2 10" id="KW-0813">Transport</keyword>
<evidence type="ECO:0000256" key="7">
    <source>
        <dbReference type="ARBA" id="ARBA00023136"/>
    </source>
</evidence>
<dbReference type="InterPro" id="IPR039426">
    <property type="entry name" value="TonB-dep_rcpt-like"/>
</dbReference>
<organism evidence="15 16">
    <name type="scientific">Flavihumibacter fluminis</name>
    <dbReference type="NCBI Taxonomy" id="2909236"/>
    <lineage>
        <taxon>Bacteria</taxon>
        <taxon>Pseudomonadati</taxon>
        <taxon>Bacteroidota</taxon>
        <taxon>Chitinophagia</taxon>
        <taxon>Chitinophagales</taxon>
        <taxon>Chitinophagaceae</taxon>
        <taxon>Flavihumibacter</taxon>
    </lineage>
</organism>
<feature type="signal peptide" evidence="12">
    <location>
        <begin position="1"/>
        <end position="19"/>
    </location>
</feature>
<dbReference type="PROSITE" id="PS52016">
    <property type="entry name" value="TONB_DEPENDENT_REC_3"/>
    <property type="match status" value="1"/>
</dbReference>
<feature type="domain" description="TonB-dependent receptor plug" evidence="14">
    <location>
        <begin position="45"/>
        <end position="154"/>
    </location>
</feature>
<feature type="chain" id="PRO_5046859926" evidence="12">
    <location>
        <begin position="20"/>
        <end position="654"/>
    </location>
</feature>
<keyword evidence="8 15" id="KW-0675">Receptor</keyword>
<accession>A0ABS9BMU1</accession>
<keyword evidence="5 12" id="KW-0732">Signal</keyword>
<dbReference type="CDD" id="cd01347">
    <property type="entry name" value="ligand_gated_channel"/>
    <property type="match status" value="1"/>
</dbReference>
<evidence type="ECO:0000256" key="9">
    <source>
        <dbReference type="ARBA" id="ARBA00023237"/>
    </source>
</evidence>
<keyword evidence="4 10" id="KW-0812">Transmembrane</keyword>
<sequence>MKRTLIVVTAAVFSSPLWSQQIPTHSSSSPLEEVIVTANKISQKQNSTAKIVQVINRATLEQNAGRSLAQVLNEQSGLFLSGSQNNPGTVPNLYLRGAGSANTLILIDGMPVTDASGISIEFDINHFAVDQIERIEILKGAQSTLYGSDAVAGVINIITRKNVSNRKIGGNGQLAAGSFNTYKANLGISGQSGKINYSAQYNRFQSKGFSSATDASGTNNFDKDGQKQNLINLAAGLQATANWKLQGYYQYSDYKTDLDDAAFSDDKNRTAYNRQQVIGVKSILQLPKGQFVVHSNYNRINRDYRDPVNVPAGPSDFDPSSGNYKGNSFFAEAYLNSTIQPWFSLLGGVDYRRNQADIVTDFGGFGSSLSKDSLEASMMSAYISGHLHKNNRFGIELGGRFTQHQDFGDAFTYSLNPYYSPIAQLKIFASAGSAFRAPSVYNLASEYGNPALAPERSTQQELGVQYNATSNRFFARATYFNRNIKDIILFAPLSVPPYGQYQNGDKQSDHGIELEVRWKPIEKISLSANYTFVDGELSTSTANGKDTSYFNLYRRPKHSFNINSGYQLTSSLIIGIHYRWVDKRQDLFYNSNTFSTELADLKQYYNLDLYAKYQLLPQLAFYADFRNITDQEYFDVAGYNARRFNMMAGVIWKW</sequence>
<dbReference type="PANTHER" id="PTHR30069:SF29">
    <property type="entry name" value="HEMOGLOBIN AND HEMOGLOBIN-HAPTOGLOBIN-BINDING PROTEIN 1-RELATED"/>
    <property type="match status" value="1"/>
</dbReference>
<evidence type="ECO:0000313" key="15">
    <source>
        <dbReference type="EMBL" id="MCF1716303.1"/>
    </source>
</evidence>
<comment type="subcellular location">
    <subcellularLocation>
        <location evidence="1 10">Cell outer membrane</location>
        <topology evidence="1 10">Multi-pass membrane protein</topology>
    </subcellularLocation>
</comment>
<comment type="caution">
    <text evidence="15">The sequence shown here is derived from an EMBL/GenBank/DDBJ whole genome shotgun (WGS) entry which is preliminary data.</text>
</comment>
<reference evidence="15 16" key="1">
    <citation type="submission" date="2022-01" db="EMBL/GenBank/DDBJ databases">
        <title>Flavihumibacter sp. nov., isolated from sediment of a river.</title>
        <authorList>
            <person name="Liu H."/>
        </authorList>
    </citation>
    <scope>NUCLEOTIDE SEQUENCE [LARGE SCALE GENOMIC DNA]</scope>
    <source>
        <strain evidence="15 16">RY-1</strain>
    </source>
</reference>
<feature type="domain" description="TonB-dependent receptor-like beta-barrel" evidence="13">
    <location>
        <begin position="181"/>
        <end position="628"/>
    </location>
</feature>
<evidence type="ECO:0000256" key="6">
    <source>
        <dbReference type="ARBA" id="ARBA00023077"/>
    </source>
</evidence>
<evidence type="ECO:0000259" key="13">
    <source>
        <dbReference type="Pfam" id="PF00593"/>
    </source>
</evidence>
<keyword evidence="16" id="KW-1185">Reference proteome</keyword>
<name>A0ABS9BMU1_9BACT</name>
<evidence type="ECO:0000256" key="1">
    <source>
        <dbReference type="ARBA" id="ARBA00004571"/>
    </source>
</evidence>
<dbReference type="SUPFAM" id="SSF56935">
    <property type="entry name" value="Porins"/>
    <property type="match status" value="1"/>
</dbReference>
<evidence type="ECO:0000256" key="2">
    <source>
        <dbReference type="ARBA" id="ARBA00022448"/>
    </source>
</evidence>
<evidence type="ECO:0000256" key="11">
    <source>
        <dbReference type="RuleBase" id="RU003357"/>
    </source>
</evidence>
<protein>
    <submittedName>
        <fullName evidence="15">TonB-dependent receptor</fullName>
    </submittedName>
</protein>
<proteinExistence type="inferred from homology"/>
<dbReference type="InterPro" id="IPR036942">
    <property type="entry name" value="Beta-barrel_TonB_sf"/>
</dbReference>
<gene>
    <name evidence="15" type="ORF">L0U88_16795</name>
</gene>
<dbReference type="PANTHER" id="PTHR30069">
    <property type="entry name" value="TONB-DEPENDENT OUTER MEMBRANE RECEPTOR"/>
    <property type="match status" value="1"/>
</dbReference>
<evidence type="ECO:0000256" key="3">
    <source>
        <dbReference type="ARBA" id="ARBA00022452"/>
    </source>
</evidence>
<dbReference type="InterPro" id="IPR037066">
    <property type="entry name" value="Plug_dom_sf"/>
</dbReference>
<keyword evidence="6 11" id="KW-0798">TonB box</keyword>
<evidence type="ECO:0000259" key="14">
    <source>
        <dbReference type="Pfam" id="PF07715"/>
    </source>
</evidence>
<evidence type="ECO:0000256" key="12">
    <source>
        <dbReference type="SAM" id="SignalP"/>
    </source>
</evidence>
<evidence type="ECO:0000256" key="4">
    <source>
        <dbReference type="ARBA" id="ARBA00022692"/>
    </source>
</evidence>
<dbReference type="RefSeq" id="WP_234867371.1">
    <property type="nucleotide sequence ID" value="NZ_JAKEVY010000004.1"/>
</dbReference>
<dbReference type="Gene3D" id="2.40.170.20">
    <property type="entry name" value="TonB-dependent receptor, beta-barrel domain"/>
    <property type="match status" value="1"/>
</dbReference>
<dbReference type="Pfam" id="PF00593">
    <property type="entry name" value="TonB_dep_Rec_b-barrel"/>
    <property type="match status" value="1"/>
</dbReference>
<dbReference type="Pfam" id="PF07715">
    <property type="entry name" value="Plug"/>
    <property type="match status" value="1"/>
</dbReference>
<dbReference type="InterPro" id="IPR012910">
    <property type="entry name" value="Plug_dom"/>
</dbReference>
<dbReference type="Proteomes" id="UP001200145">
    <property type="component" value="Unassembled WGS sequence"/>
</dbReference>
<dbReference type="EMBL" id="JAKEVY010000004">
    <property type="protein sequence ID" value="MCF1716303.1"/>
    <property type="molecule type" value="Genomic_DNA"/>
</dbReference>
<keyword evidence="3 10" id="KW-1134">Transmembrane beta strand</keyword>
<dbReference type="Gene3D" id="2.170.130.10">
    <property type="entry name" value="TonB-dependent receptor, plug domain"/>
    <property type="match status" value="1"/>
</dbReference>
<keyword evidence="7 10" id="KW-0472">Membrane</keyword>